<gene>
    <name evidence="1" type="ORF">HMPREF9123_2712</name>
</gene>
<dbReference type="EMBL" id="AFAY01000053">
    <property type="protein sequence ID" value="EGF07176.1"/>
    <property type="molecule type" value="Genomic_DNA"/>
</dbReference>
<dbReference type="HOGENOM" id="CLU_2974679_0_0_4"/>
<accession>F2BG55</accession>
<name>F2BG55_9NEIS</name>
<proteinExistence type="predicted"/>
<evidence type="ECO:0000313" key="2">
    <source>
        <dbReference type="Proteomes" id="UP000004105"/>
    </source>
</evidence>
<reference evidence="1 2" key="1">
    <citation type="submission" date="2011-02" db="EMBL/GenBank/DDBJ databases">
        <authorList>
            <person name="Muzny D."/>
            <person name="Qin X."/>
            <person name="Deng J."/>
            <person name="Jiang H."/>
            <person name="Liu Y."/>
            <person name="Qu J."/>
            <person name="Song X.-Z."/>
            <person name="Zhang L."/>
            <person name="Thornton R."/>
            <person name="Coyle M."/>
            <person name="Francisco L."/>
            <person name="Jackson L."/>
            <person name="Javaid M."/>
            <person name="Korchina V."/>
            <person name="Kovar C."/>
            <person name="Mata R."/>
            <person name="Mathew T."/>
            <person name="Ngo R."/>
            <person name="Nguyen L."/>
            <person name="Nguyen N."/>
            <person name="Okwuonu G."/>
            <person name="Ongeri F."/>
            <person name="Pham C."/>
            <person name="Simmons D."/>
            <person name="Wilczek-Boney K."/>
            <person name="Hale W."/>
            <person name="Jakkamsetti A."/>
            <person name="Pham P."/>
            <person name="Ruth R."/>
            <person name="San Lucas F."/>
            <person name="Warren J."/>
            <person name="Zhang J."/>
            <person name="Zhao Z."/>
            <person name="Zhou C."/>
            <person name="Zhu D."/>
            <person name="Lee S."/>
            <person name="Bess C."/>
            <person name="Blankenburg K."/>
            <person name="Forbes L."/>
            <person name="Fu Q."/>
            <person name="Gubbala S."/>
            <person name="Hirani K."/>
            <person name="Jayaseelan J.C."/>
            <person name="Lara F."/>
            <person name="Munidasa M."/>
            <person name="Palculict T."/>
            <person name="Patil S."/>
            <person name="Pu L.-L."/>
            <person name="Saada N."/>
            <person name="Tang L."/>
            <person name="Weissenberger G."/>
            <person name="Zhu Y."/>
            <person name="Hemphill L."/>
            <person name="Shang Y."/>
            <person name="Youmans B."/>
            <person name="Ayvaz T."/>
            <person name="Ross M."/>
            <person name="Santibanez J."/>
            <person name="Aqrawi P."/>
            <person name="Gross S."/>
            <person name="Joshi V."/>
            <person name="Fowler G."/>
            <person name="Nazareth L."/>
            <person name="Reid J."/>
            <person name="Worley K."/>
            <person name="Petrosino J."/>
            <person name="Highlander S."/>
            <person name="Gibbs R."/>
        </authorList>
    </citation>
    <scope>NUCLEOTIDE SEQUENCE [LARGE SCALE GENOMIC DNA]</scope>
    <source>
        <strain evidence="1 2">ATCC BAA-1200</strain>
    </source>
</reference>
<sequence>MLFVAPFLCKRPSENAASMKLKPFLTAPKLRFSDGLFLCDRSRYIFHLKPNKTLRGSP</sequence>
<protein>
    <submittedName>
        <fullName evidence="1">Uncharacterized protein</fullName>
    </submittedName>
</protein>
<dbReference type="AlphaFoldDB" id="F2BG55"/>
<evidence type="ECO:0000313" key="1">
    <source>
        <dbReference type="EMBL" id="EGF07176.1"/>
    </source>
</evidence>
<organism evidence="1 2">
    <name type="scientific">Neisseria bacilliformis ATCC BAA-1200</name>
    <dbReference type="NCBI Taxonomy" id="888742"/>
    <lineage>
        <taxon>Bacteria</taxon>
        <taxon>Pseudomonadati</taxon>
        <taxon>Pseudomonadota</taxon>
        <taxon>Betaproteobacteria</taxon>
        <taxon>Neisseriales</taxon>
        <taxon>Neisseriaceae</taxon>
        <taxon>Neisseria</taxon>
    </lineage>
</organism>
<comment type="caution">
    <text evidence="1">The sequence shown here is derived from an EMBL/GenBank/DDBJ whole genome shotgun (WGS) entry which is preliminary data.</text>
</comment>
<dbReference type="Proteomes" id="UP000004105">
    <property type="component" value="Unassembled WGS sequence"/>
</dbReference>
<keyword evidence="2" id="KW-1185">Reference proteome</keyword>